<evidence type="ECO:0000256" key="11">
    <source>
        <dbReference type="SAM" id="MobiDB-lite"/>
    </source>
</evidence>
<comment type="cofactor">
    <cofactor evidence="1">
        <name>heme b</name>
        <dbReference type="ChEBI" id="CHEBI:60344"/>
    </cofactor>
</comment>
<evidence type="ECO:0000256" key="7">
    <source>
        <dbReference type="ARBA" id="ARBA00022982"/>
    </source>
</evidence>
<name>A0A9P4J5W4_9PEZI</name>
<feature type="compositionally biased region" description="Basic and acidic residues" evidence="11">
    <location>
        <begin position="668"/>
        <end position="687"/>
    </location>
</feature>
<evidence type="ECO:0000256" key="10">
    <source>
        <dbReference type="ARBA" id="ARBA00023136"/>
    </source>
</evidence>
<evidence type="ECO:0000256" key="2">
    <source>
        <dbReference type="ARBA" id="ARBA00004141"/>
    </source>
</evidence>
<dbReference type="GO" id="GO:0016020">
    <property type="term" value="C:membrane"/>
    <property type="evidence" value="ECO:0007669"/>
    <property type="project" value="UniProtKB-SubCell"/>
</dbReference>
<feature type="transmembrane region" description="Helical" evidence="12">
    <location>
        <begin position="67"/>
        <end position="90"/>
    </location>
</feature>
<feature type="domain" description="Cytochrome b561" evidence="13">
    <location>
        <begin position="35"/>
        <end position="228"/>
    </location>
</feature>
<comment type="caution">
    <text evidence="14">The sequence shown here is derived from an EMBL/GenBank/DDBJ whole genome shotgun (WGS) entry which is preliminary data.</text>
</comment>
<evidence type="ECO:0000256" key="3">
    <source>
        <dbReference type="ARBA" id="ARBA00022448"/>
    </source>
</evidence>
<feature type="region of interest" description="Disordered" evidence="11">
    <location>
        <begin position="372"/>
        <end position="500"/>
    </location>
</feature>
<dbReference type="PROSITE" id="PS50939">
    <property type="entry name" value="CYTOCHROME_B561"/>
    <property type="match status" value="1"/>
</dbReference>
<evidence type="ECO:0000256" key="4">
    <source>
        <dbReference type="ARBA" id="ARBA00022617"/>
    </source>
</evidence>
<gene>
    <name evidence="14" type="ORF">K461DRAFT_310538</name>
</gene>
<feature type="region of interest" description="Disordered" evidence="11">
    <location>
        <begin position="657"/>
        <end position="866"/>
    </location>
</feature>
<evidence type="ECO:0000256" key="6">
    <source>
        <dbReference type="ARBA" id="ARBA00022723"/>
    </source>
</evidence>
<keyword evidence="7" id="KW-0249">Electron transport</keyword>
<evidence type="ECO:0000256" key="1">
    <source>
        <dbReference type="ARBA" id="ARBA00001970"/>
    </source>
</evidence>
<evidence type="ECO:0000256" key="9">
    <source>
        <dbReference type="ARBA" id="ARBA00023004"/>
    </source>
</evidence>
<organism evidence="14 15">
    <name type="scientific">Myriangium duriaei CBS 260.36</name>
    <dbReference type="NCBI Taxonomy" id="1168546"/>
    <lineage>
        <taxon>Eukaryota</taxon>
        <taxon>Fungi</taxon>
        <taxon>Dikarya</taxon>
        <taxon>Ascomycota</taxon>
        <taxon>Pezizomycotina</taxon>
        <taxon>Dothideomycetes</taxon>
        <taxon>Dothideomycetidae</taxon>
        <taxon>Myriangiales</taxon>
        <taxon>Myriangiaceae</taxon>
        <taxon>Myriangium</taxon>
    </lineage>
</organism>
<evidence type="ECO:0000313" key="14">
    <source>
        <dbReference type="EMBL" id="KAF2155978.1"/>
    </source>
</evidence>
<feature type="transmembrane region" description="Helical" evidence="12">
    <location>
        <begin position="135"/>
        <end position="154"/>
    </location>
</feature>
<sequence>MSTDQLSAPGSSQYSSNTLHVGDGTWDSSRDTFLLPNLVGFNLATTQYNGMGNRFRDLLPYHSLIKAHGAIACIVFLLLIPTSIITVRFYQRRRRTAIRIHIWLQILVVFLITVVLILGWFAVGPERSLSNPHHAIGVALYTLVLVQVLGGALMRRLERRKDRDYIPVKVMFHHWMGRAIAILGLAQIPLGLALYGAAKGFFITYALILAAWIVVYFVLSHRYQSERFTGSDFRESYVSRQSGPGNVEVIQERREKSGGHALRDTALIGGALASLAALRDRARRKRDRNETIIHEDMTEASAPYSQHHSHRHSVTDASGAYSQHPSRRHSGSFIEEEKYTAPRPGPSHTWRDRILGAGAGLAAFQGVKRLFGDRRERDEESNIGGYSRPPLGDNSSVSHADVSRIHSGQAPYSPADRRRTRRHAPSAYESSLGSPSRVGPPRSDRLTSEYESPLSSPSRPMRAPRPSRLRPRRSGSFSSVSSHESITSPPMAKPAGGLTKGQGLAATIAGFTGLAYLREKQKQRRERREERRAEEIRRYDEEIADRVNRTQRHRPDYGDSVVDEDLVGSNPALSRHNLPNTNIPPLPASAAAPHSIVTDEAHSSVHTRPTGQPGYPIDDTSIPIPTGPGPSSGARYPEANGSRVRFEDEMLPAAAAGGAAALAAGALAEEKRRRAERRSSSARRDNESSTTSGEPPVSVKVKIHDDNRHVTLRRLNESEAAAERDARRRERRTRRRPRTESLSSDLSDTGDVQGYRRAHQAPIKNIPMPTTPARGSHDTLPLPPPVPPPVPMHSSPHGVASPPPLHGAPSVGGYETGTNTGTEMSAFDDNRRRRRAERAAAKARAIEAGNAPPVPMGVGGVRGEYD</sequence>
<keyword evidence="6" id="KW-0479">Metal-binding</keyword>
<feature type="compositionally biased region" description="Basic and acidic residues" evidence="11">
    <location>
        <begin position="287"/>
        <end position="297"/>
    </location>
</feature>
<feature type="region of interest" description="Disordered" evidence="11">
    <location>
        <begin position="286"/>
        <end position="348"/>
    </location>
</feature>
<reference evidence="14" key="1">
    <citation type="journal article" date="2020" name="Stud. Mycol.">
        <title>101 Dothideomycetes genomes: a test case for predicting lifestyles and emergence of pathogens.</title>
        <authorList>
            <person name="Haridas S."/>
            <person name="Albert R."/>
            <person name="Binder M."/>
            <person name="Bloem J."/>
            <person name="Labutti K."/>
            <person name="Salamov A."/>
            <person name="Andreopoulos B."/>
            <person name="Baker S."/>
            <person name="Barry K."/>
            <person name="Bills G."/>
            <person name="Bluhm B."/>
            <person name="Cannon C."/>
            <person name="Castanera R."/>
            <person name="Culley D."/>
            <person name="Daum C."/>
            <person name="Ezra D."/>
            <person name="Gonzalez J."/>
            <person name="Henrissat B."/>
            <person name="Kuo A."/>
            <person name="Liang C."/>
            <person name="Lipzen A."/>
            <person name="Lutzoni F."/>
            <person name="Magnuson J."/>
            <person name="Mondo S."/>
            <person name="Nolan M."/>
            <person name="Ohm R."/>
            <person name="Pangilinan J."/>
            <person name="Park H.-J."/>
            <person name="Ramirez L."/>
            <person name="Alfaro M."/>
            <person name="Sun H."/>
            <person name="Tritt A."/>
            <person name="Yoshinaga Y."/>
            <person name="Zwiers L.-H."/>
            <person name="Turgeon B."/>
            <person name="Goodwin S."/>
            <person name="Spatafora J."/>
            <person name="Crous P."/>
            <person name="Grigoriev I."/>
        </authorList>
    </citation>
    <scope>NUCLEOTIDE SEQUENCE</scope>
    <source>
        <strain evidence="14">CBS 260.36</strain>
    </source>
</reference>
<feature type="compositionally biased region" description="Pro residues" evidence="11">
    <location>
        <begin position="781"/>
        <end position="791"/>
    </location>
</feature>
<dbReference type="EMBL" id="ML996082">
    <property type="protein sequence ID" value="KAF2155978.1"/>
    <property type="molecule type" value="Genomic_DNA"/>
</dbReference>
<dbReference type="Pfam" id="PF03188">
    <property type="entry name" value="Cytochrom_B561"/>
    <property type="match status" value="1"/>
</dbReference>
<keyword evidence="5 12" id="KW-0812">Transmembrane</keyword>
<keyword evidence="15" id="KW-1185">Reference proteome</keyword>
<feature type="transmembrane region" description="Helical" evidence="12">
    <location>
        <begin position="102"/>
        <end position="123"/>
    </location>
</feature>
<dbReference type="Gene3D" id="1.20.120.1770">
    <property type="match status" value="1"/>
</dbReference>
<feature type="compositionally biased region" description="Low complexity" evidence="11">
    <location>
        <begin position="452"/>
        <end position="464"/>
    </location>
</feature>
<dbReference type="OrthoDB" id="19261at2759"/>
<evidence type="ECO:0000256" key="5">
    <source>
        <dbReference type="ARBA" id="ARBA00022692"/>
    </source>
</evidence>
<feature type="transmembrane region" description="Helical" evidence="12">
    <location>
        <begin position="261"/>
        <end position="278"/>
    </location>
</feature>
<feature type="compositionally biased region" description="Low complexity" evidence="11">
    <location>
        <begin position="812"/>
        <end position="823"/>
    </location>
</feature>
<feature type="transmembrane region" description="Helical" evidence="12">
    <location>
        <begin position="201"/>
        <end position="219"/>
    </location>
</feature>
<evidence type="ECO:0000259" key="13">
    <source>
        <dbReference type="PROSITE" id="PS50939"/>
    </source>
</evidence>
<dbReference type="GO" id="GO:0046872">
    <property type="term" value="F:metal ion binding"/>
    <property type="evidence" value="ECO:0007669"/>
    <property type="project" value="UniProtKB-KW"/>
</dbReference>
<comment type="subcellular location">
    <subcellularLocation>
        <location evidence="2">Membrane</location>
        <topology evidence="2">Multi-pass membrane protein</topology>
    </subcellularLocation>
</comment>
<evidence type="ECO:0000313" key="15">
    <source>
        <dbReference type="Proteomes" id="UP000799439"/>
    </source>
</evidence>
<dbReference type="InterPro" id="IPR045150">
    <property type="entry name" value="CYB561D1/2"/>
</dbReference>
<keyword evidence="8 12" id="KW-1133">Transmembrane helix</keyword>
<feature type="region of interest" description="Disordered" evidence="11">
    <location>
        <begin position="515"/>
        <end position="641"/>
    </location>
</feature>
<keyword evidence="9" id="KW-0408">Iron</keyword>
<keyword evidence="4" id="KW-0349">Heme</keyword>
<dbReference type="PANTHER" id="PTHR15422:SF24">
    <property type="entry name" value="DOMON RELATED DOMAIN-CONTAINING PROTEIN"/>
    <property type="match status" value="1"/>
</dbReference>
<keyword evidence="3" id="KW-0813">Transport</keyword>
<dbReference type="Proteomes" id="UP000799439">
    <property type="component" value="Unassembled WGS sequence"/>
</dbReference>
<dbReference type="InterPro" id="IPR006593">
    <property type="entry name" value="Cyt_b561/ferric_Rdtase_TM"/>
</dbReference>
<protein>
    <recommendedName>
        <fullName evidence="13">Cytochrome b561 domain-containing protein</fullName>
    </recommendedName>
</protein>
<proteinExistence type="predicted"/>
<feature type="compositionally biased region" description="Low complexity" evidence="11">
    <location>
        <begin position="474"/>
        <end position="488"/>
    </location>
</feature>
<evidence type="ECO:0000256" key="12">
    <source>
        <dbReference type="SAM" id="Phobius"/>
    </source>
</evidence>
<dbReference type="CDD" id="cd08760">
    <property type="entry name" value="Cyt_b561_FRRS1_like"/>
    <property type="match status" value="1"/>
</dbReference>
<feature type="compositionally biased region" description="Basic and acidic residues" evidence="11">
    <location>
        <begin position="702"/>
        <end position="728"/>
    </location>
</feature>
<keyword evidence="10 12" id="KW-0472">Membrane</keyword>
<dbReference type="PANTHER" id="PTHR15422">
    <property type="entry name" value="OS05G0565100 PROTEIN"/>
    <property type="match status" value="1"/>
</dbReference>
<evidence type="ECO:0000256" key="8">
    <source>
        <dbReference type="ARBA" id="ARBA00022989"/>
    </source>
</evidence>
<dbReference type="GO" id="GO:0020037">
    <property type="term" value="F:heme binding"/>
    <property type="evidence" value="ECO:0007669"/>
    <property type="project" value="TreeGrafter"/>
</dbReference>
<dbReference type="AlphaFoldDB" id="A0A9P4J5W4"/>
<feature type="compositionally biased region" description="Basic and acidic residues" evidence="11">
    <location>
        <begin position="526"/>
        <end position="557"/>
    </location>
</feature>
<feature type="compositionally biased region" description="Gly residues" evidence="11">
    <location>
        <begin position="857"/>
        <end position="866"/>
    </location>
</feature>
<dbReference type="GO" id="GO:0140575">
    <property type="term" value="F:transmembrane monodehydroascorbate reductase activity"/>
    <property type="evidence" value="ECO:0007669"/>
    <property type="project" value="InterPro"/>
</dbReference>
<feature type="compositionally biased region" description="Low complexity" evidence="11">
    <location>
        <begin position="620"/>
        <end position="633"/>
    </location>
</feature>
<accession>A0A9P4J5W4</accession>
<feature type="compositionally biased region" description="Low complexity" evidence="11">
    <location>
        <begin position="657"/>
        <end position="667"/>
    </location>
</feature>
<dbReference type="SMART" id="SM00665">
    <property type="entry name" value="B561"/>
    <property type="match status" value="1"/>
</dbReference>
<feature type="transmembrane region" description="Helical" evidence="12">
    <location>
        <begin position="175"/>
        <end position="195"/>
    </location>
</feature>